<reference evidence="2 3" key="1">
    <citation type="submission" date="2021-01" db="EMBL/GenBank/DDBJ databases">
        <title>Chryseolinea sp. Jin1 Genome sequencing and assembly.</title>
        <authorList>
            <person name="Kim I."/>
        </authorList>
    </citation>
    <scope>NUCLEOTIDE SEQUENCE [LARGE SCALE GENOMIC DNA]</scope>
    <source>
        <strain evidence="2 3">Jin1</strain>
    </source>
</reference>
<dbReference type="Gene3D" id="2.30.29.80">
    <property type="match status" value="1"/>
</dbReference>
<keyword evidence="3" id="KW-1185">Reference proteome</keyword>
<evidence type="ECO:0000313" key="2">
    <source>
        <dbReference type="EMBL" id="MBL0743043.1"/>
    </source>
</evidence>
<organism evidence="2 3">
    <name type="scientific">Chryseolinea lacunae</name>
    <dbReference type="NCBI Taxonomy" id="2801331"/>
    <lineage>
        <taxon>Bacteria</taxon>
        <taxon>Pseudomonadati</taxon>
        <taxon>Bacteroidota</taxon>
        <taxon>Cytophagia</taxon>
        <taxon>Cytophagales</taxon>
        <taxon>Fulvivirgaceae</taxon>
        <taxon>Chryseolinea</taxon>
    </lineage>
</organism>
<dbReference type="RefSeq" id="WP_202011905.1">
    <property type="nucleotide sequence ID" value="NZ_JAERRB010000005.1"/>
</dbReference>
<dbReference type="Proteomes" id="UP000613030">
    <property type="component" value="Unassembled WGS sequence"/>
</dbReference>
<evidence type="ECO:0000259" key="1">
    <source>
        <dbReference type="Pfam" id="PF07411"/>
    </source>
</evidence>
<protein>
    <submittedName>
        <fullName evidence="2">YegP family protein</fullName>
    </submittedName>
</protein>
<accession>A0ABS1KU86</accession>
<feature type="domain" description="DUF1508" evidence="1">
    <location>
        <begin position="13"/>
        <end position="59"/>
    </location>
</feature>
<dbReference type="InterPro" id="IPR051141">
    <property type="entry name" value="UPF0339_domain"/>
</dbReference>
<dbReference type="InterPro" id="IPR036913">
    <property type="entry name" value="YegP-like_sf"/>
</dbReference>
<dbReference type="SUPFAM" id="SSF160113">
    <property type="entry name" value="YegP-like"/>
    <property type="match status" value="1"/>
</dbReference>
<gene>
    <name evidence="2" type="ORF">JI741_17570</name>
</gene>
<sequence length="85" mass="9662">MENPKFRIKPSINNQFYFVLRARNGEIVLAASENYTTKQSCKVGIASVKENAPYNDRYEKKNTSSNYSFLLKASNGKVLGKSETY</sequence>
<name>A0ABS1KU86_9BACT</name>
<dbReference type="PANTHER" id="PTHR40606:SF1">
    <property type="entry name" value="UPF0339 PROTEIN YEGP"/>
    <property type="match status" value="1"/>
</dbReference>
<proteinExistence type="predicted"/>
<dbReference type="Pfam" id="PF07411">
    <property type="entry name" value="DUF1508"/>
    <property type="match status" value="1"/>
</dbReference>
<dbReference type="PANTHER" id="PTHR40606">
    <property type="match status" value="1"/>
</dbReference>
<evidence type="ECO:0000313" key="3">
    <source>
        <dbReference type="Proteomes" id="UP000613030"/>
    </source>
</evidence>
<dbReference type="EMBL" id="JAERRB010000005">
    <property type="protein sequence ID" value="MBL0743043.1"/>
    <property type="molecule type" value="Genomic_DNA"/>
</dbReference>
<dbReference type="InterPro" id="IPR010879">
    <property type="entry name" value="DUF1508"/>
</dbReference>
<comment type="caution">
    <text evidence="2">The sequence shown here is derived from an EMBL/GenBank/DDBJ whole genome shotgun (WGS) entry which is preliminary data.</text>
</comment>